<dbReference type="OrthoDB" id="7220707at2"/>
<reference evidence="1" key="1">
    <citation type="submission" date="2022-06" db="EMBL/GenBank/DDBJ databases">
        <title>Physiological and biochemical characterization and genomic elucidation of a strain of the genus Ensifer adhaerens M8 that combines arsenic oxidation and chromium reduction.</title>
        <authorList>
            <person name="Li X."/>
            <person name="Yu c."/>
        </authorList>
    </citation>
    <scope>NUCLEOTIDE SEQUENCE</scope>
    <source>
        <strain evidence="1">M8</strain>
    </source>
</reference>
<dbReference type="EMBL" id="CP098807">
    <property type="protein sequence ID" value="USJ25209.1"/>
    <property type="molecule type" value="Genomic_DNA"/>
</dbReference>
<evidence type="ECO:0000313" key="4">
    <source>
        <dbReference type="Proteomes" id="UP001214094"/>
    </source>
</evidence>
<dbReference type="Proteomes" id="UP001214094">
    <property type="component" value="Chromosome"/>
</dbReference>
<evidence type="ECO:0000313" key="2">
    <source>
        <dbReference type="EMBL" id="WFP92573.1"/>
    </source>
</evidence>
<dbReference type="AlphaFoldDB" id="A0A9Q9DBD0"/>
<sequence length="82" mass="8747">MITYFVVQSFTLGSRGAFLADDPVQATGPEHAQRLAERLAATKVGVIAFSRSGDLATGEFEDARVLFTIGDLPTEIEEAMAA</sequence>
<dbReference type="GeneID" id="29519522"/>
<dbReference type="EMBL" id="CP121308">
    <property type="protein sequence ID" value="WFP92573.1"/>
    <property type="molecule type" value="Genomic_DNA"/>
</dbReference>
<organism evidence="1 3">
    <name type="scientific">Ensifer adhaerens</name>
    <name type="common">Sinorhizobium morelense</name>
    <dbReference type="NCBI Taxonomy" id="106592"/>
    <lineage>
        <taxon>Bacteria</taxon>
        <taxon>Pseudomonadati</taxon>
        <taxon>Pseudomonadota</taxon>
        <taxon>Alphaproteobacteria</taxon>
        <taxon>Hyphomicrobiales</taxon>
        <taxon>Rhizobiaceae</taxon>
        <taxon>Sinorhizobium/Ensifer group</taxon>
        <taxon>Ensifer</taxon>
    </lineage>
</organism>
<protein>
    <submittedName>
        <fullName evidence="1">Uncharacterized protein</fullName>
    </submittedName>
</protein>
<evidence type="ECO:0000313" key="1">
    <source>
        <dbReference type="EMBL" id="USJ25209.1"/>
    </source>
</evidence>
<accession>A0A9Q9DBD0</accession>
<gene>
    <name evidence="1" type="ORF">NE863_09655</name>
    <name evidence="2" type="ORF">P4B07_09505</name>
</gene>
<dbReference type="KEGG" id="eah:FA04_09345"/>
<evidence type="ECO:0000313" key="3">
    <source>
        <dbReference type="Proteomes" id="UP001055460"/>
    </source>
</evidence>
<dbReference type="RefSeq" id="WP_034793442.1">
    <property type="nucleotide sequence ID" value="NZ_CP015880.1"/>
</dbReference>
<name>A0A9Q9DBD0_ENSAD</name>
<proteinExistence type="predicted"/>
<dbReference type="Proteomes" id="UP001055460">
    <property type="component" value="Chromosome"/>
</dbReference>
<keyword evidence="4" id="KW-1185">Reference proteome</keyword>
<reference evidence="2 4" key="2">
    <citation type="submission" date="2023-03" db="EMBL/GenBank/DDBJ databases">
        <title>Comparative genome and transcriptome analysis combination mining strategies for increasing vitamin B12 production of Ensifer adhaerens strain.</title>
        <authorList>
            <person name="Yongheng L."/>
        </authorList>
    </citation>
    <scope>NUCLEOTIDE SEQUENCE [LARGE SCALE GENOMIC DNA]</scope>
    <source>
        <strain evidence="2 4">Casida A-T305</strain>
    </source>
</reference>